<dbReference type="RefSeq" id="WP_202651969.1">
    <property type="nucleotide sequence ID" value="NZ_JAESWB010000025.1"/>
</dbReference>
<accession>A0ABS1TID9</accession>
<keyword evidence="2" id="KW-1185">Reference proteome</keyword>
<protein>
    <submittedName>
        <fullName evidence="1">Uncharacterized protein</fullName>
    </submittedName>
</protein>
<comment type="caution">
    <text evidence="1">The sequence shown here is derived from an EMBL/GenBank/DDBJ whole genome shotgun (WGS) entry which is preliminary data.</text>
</comment>
<proteinExistence type="predicted"/>
<dbReference type="EMBL" id="JAESWB010000025">
    <property type="protein sequence ID" value="MBL4951032.1"/>
    <property type="molecule type" value="Genomic_DNA"/>
</dbReference>
<gene>
    <name evidence="1" type="ORF">JK635_02105</name>
</gene>
<sequence length="58" mass="6830">MKSKYKVTYSSATNPSQTYVDSYEMFELALERYDKVIEQFDTFADVKLIVETVIMYKA</sequence>
<name>A0ABS1TID9_9BACI</name>
<evidence type="ECO:0000313" key="1">
    <source>
        <dbReference type="EMBL" id="MBL4951032.1"/>
    </source>
</evidence>
<reference evidence="1 2" key="1">
    <citation type="submission" date="2021-01" db="EMBL/GenBank/DDBJ databases">
        <title>Genome public.</title>
        <authorList>
            <person name="Liu C."/>
            <person name="Sun Q."/>
        </authorList>
    </citation>
    <scope>NUCLEOTIDE SEQUENCE [LARGE SCALE GENOMIC DNA]</scope>
    <source>
        <strain evidence="1 2">YIM B02564</strain>
    </source>
</reference>
<evidence type="ECO:0000313" key="2">
    <source>
        <dbReference type="Proteomes" id="UP000623967"/>
    </source>
</evidence>
<organism evidence="1 2">
    <name type="scientific">Neobacillus paridis</name>
    <dbReference type="NCBI Taxonomy" id="2803862"/>
    <lineage>
        <taxon>Bacteria</taxon>
        <taxon>Bacillati</taxon>
        <taxon>Bacillota</taxon>
        <taxon>Bacilli</taxon>
        <taxon>Bacillales</taxon>
        <taxon>Bacillaceae</taxon>
        <taxon>Neobacillus</taxon>
    </lineage>
</organism>
<dbReference type="Proteomes" id="UP000623967">
    <property type="component" value="Unassembled WGS sequence"/>
</dbReference>